<accession>A0A8S1HEC6</accession>
<organism evidence="1 2">
    <name type="scientific">Caenorhabditis auriculariae</name>
    <dbReference type="NCBI Taxonomy" id="2777116"/>
    <lineage>
        <taxon>Eukaryota</taxon>
        <taxon>Metazoa</taxon>
        <taxon>Ecdysozoa</taxon>
        <taxon>Nematoda</taxon>
        <taxon>Chromadorea</taxon>
        <taxon>Rhabditida</taxon>
        <taxon>Rhabditina</taxon>
        <taxon>Rhabditomorpha</taxon>
        <taxon>Rhabditoidea</taxon>
        <taxon>Rhabditidae</taxon>
        <taxon>Peloderinae</taxon>
        <taxon>Caenorhabditis</taxon>
    </lineage>
</organism>
<gene>
    <name evidence="1" type="ORF">CAUJ_LOCUS9514</name>
</gene>
<keyword evidence="2" id="KW-1185">Reference proteome</keyword>
<name>A0A8S1HEC6_9PELO</name>
<sequence>MLVQNFDKTEGHHVSGNFSHAQSDSSNLIKSSIERPAADYLPGFVAANRKDIIENISLYHNLSKETGPEYIYTITWTSSSRDAEKRWRKRSVEKKTVDALEVRTPPPAVVCDGPCNSVVPLTNIIQFGNCDHNVCTACLTSHKSVPNFDGSPGCCNEACVKLARDLGESLHGGITSSSSMSAISTRAPCETIVIYVSLLEKMRHNTVRTQFEFELSSSDRVSILPKLLSKHERVLTDAAVYYSSSRPKTKSDMMQLSLNSRLRFLDLVDDNTSLFIVIAGKGVRV</sequence>
<dbReference type="EMBL" id="CAJGYM010000036">
    <property type="protein sequence ID" value="CAD6193595.1"/>
    <property type="molecule type" value="Genomic_DNA"/>
</dbReference>
<proteinExistence type="predicted"/>
<protein>
    <recommendedName>
        <fullName evidence="3">RING-type domain-containing protein</fullName>
    </recommendedName>
</protein>
<evidence type="ECO:0008006" key="3">
    <source>
        <dbReference type="Google" id="ProtNLM"/>
    </source>
</evidence>
<dbReference type="OrthoDB" id="5832818at2759"/>
<dbReference type="PANTHER" id="PTHR31430">
    <property type="entry name" value="PROTEIN CBG22332-RELATED"/>
    <property type="match status" value="1"/>
</dbReference>
<reference evidence="1" key="1">
    <citation type="submission" date="2020-10" db="EMBL/GenBank/DDBJ databases">
        <authorList>
            <person name="Kikuchi T."/>
        </authorList>
    </citation>
    <scope>NUCLEOTIDE SEQUENCE</scope>
    <source>
        <strain evidence="1">NKZ352</strain>
    </source>
</reference>
<evidence type="ECO:0000313" key="1">
    <source>
        <dbReference type="EMBL" id="CAD6193595.1"/>
    </source>
</evidence>
<dbReference type="Proteomes" id="UP000835052">
    <property type="component" value="Unassembled WGS sequence"/>
</dbReference>
<comment type="caution">
    <text evidence="1">The sequence shown here is derived from an EMBL/GenBank/DDBJ whole genome shotgun (WGS) entry which is preliminary data.</text>
</comment>
<dbReference type="PANTHER" id="PTHR31430:SF4">
    <property type="entry name" value="RING-TYPE DOMAIN-CONTAINING PROTEIN"/>
    <property type="match status" value="1"/>
</dbReference>
<evidence type="ECO:0000313" key="2">
    <source>
        <dbReference type="Proteomes" id="UP000835052"/>
    </source>
</evidence>
<dbReference type="AlphaFoldDB" id="A0A8S1HEC6"/>